<evidence type="ECO:0000256" key="1">
    <source>
        <dbReference type="SAM" id="MobiDB-lite"/>
    </source>
</evidence>
<dbReference type="Proteomes" id="UP000054018">
    <property type="component" value="Unassembled WGS sequence"/>
</dbReference>
<proteinExistence type="predicted"/>
<feature type="region of interest" description="Disordered" evidence="1">
    <location>
        <begin position="67"/>
        <end position="110"/>
    </location>
</feature>
<organism evidence="2 3">
    <name type="scientific">Pisolithus microcarpus 441</name>
    <dbReference type="NCBI Taxonomy" id="765257"/>
    <lineage>
        <taxon>Eukaryota</taxon>
        <taxon>Fungi</taxon>
        <taxon>Dikarya</taxon>
        <taxon>Basidiomycota</taxon>
        <taxon>Agaricomycotina</taxon>
        <taxon>Agaricomycetes</taxon>
        <taxon>Agaricomycetidae</taxon>
        <taxon>Boletales</taxon>
        <taxon>Sclerodermatineae</taxon>
        <taxon>Pisolithaceae</taxon>
        <taxon>Pisolithus</taxon>
    </lineage>
</organism>
<sequence length="110" mass="11795">MSSTGVDLPAKGSDTEPERAPSDQSSPDELRDKGFPPQRHAGAVGLGPEYAMGASVSERLEGLKDEIKGKLTGKPQLVEHGRELRTGELKRKEKAQADAHDPFTTSGDQK</sequence>
<accession>A0A0C9YH24</accession>
<dbReference type="EMBL" id="KN833872">
    <property type="protein sequence ID" value="KIK15916.1"/>
    <property type="molecule type" value="Genomic_DNA"/>
</dbReference>
<name>A0A0C9YH24_9AGAM</name>
<keyword evidence="3" id="KW-1185">Reference proteome</keyword>
<reference evidence="2 3" key="1">
    <citation type="submission" date="2014-04" db="EMBL/GenBank/DDBJ databases">
        <authorList>
            <consortium name="DOE Joint Genome Institute"/>
            <person name="Kuo A."/>
            <person name="Kohler A."/>
            <person name="Costa M.D."/>
            <person name="Nagy L.G."/>
            <person name="Floudas D."/>
            <person name="Copeland A."/>
            <person name="Barry K.W."/>
            <person name="Cichocki N."/>
            <person name="Veneault-Fourrey C."/>
            <person name="LaButti K."/>
            <person name="Lindquist E.A."/>
            <person name="Lipzen A."/>
            <person name="Lundell T."/>
            <person name="Morin E."/>
            <person name="Murat C."/>
            <person name="Sun H."/>
            <person name="Tunlid A."/>
            <person name="Henrissat B."/>
            <person name="Grigoriev I.V."/>
            <person name="Hibbett D.S."/>
            <person name="Martin F."/>
            <person name="Nordberg H.P."/>
            <person name="Cantor M.N."/>
            <person name="Hua S.X."/>
        </authorList>
    </citation>
    <scope>NUCLEOTIDE SEQUENCE [LARGE SCALE GENOMIC DNA]</scope>
    <source>
        <strain evidence="2 3">441</strain>
    </source>
</reference>
<feature type="compositionally biased region" description="Basic and acidic residues" evidence="1">
    <location>
        <begin position="77"/>
        <end position="101"/>
    </location>
</feature>
<feature type="region of interest" description="Disordered" evidence="1">
    <location>
        <begin position="1"/>
        <end position="50"/>
    </location>
</feature>
<dbReference type="OrthoDB" id="2500073at2759"/>
<dbReference type="HOGENOM" id="CLU_114638_1_0_1"/>
<gene>
    <name evidence="2" type="ORF">PISMIDRAFT_686859</name>
</gene>
<protein>
    <submittedName>
        <fullName evidence="2">Uncharacterized protein</fullName>
    </submittedName>
</protein>
<dbReference type="AlphaFoldDB" id="A0A0C9YH24"/>
<evidence type="ECO:0000313" key="3">
    <source>
        <dbReference type="Proteomes" id="UP000054018"/>
    </source>
</evidence>
<reference evidence="3" key="2">
    <citation type="submission" date="2015-01" db="EMBL/GenBank/DDBJ databases">
        <title>Evolutionary Origins and Diversification of the Mycorrhizal Mutualists.</title>
        <authorList>
            <consortium name="DOE Joint Genome Institute"/>
            <consortium name="Mycorrhizal Genomics Consortium"/>
            <person name="Kohler A."/>
            <person name="Kuo A."/>
            <person name="Nagy L.G."/>
            <person name="Floudas D."/>
            <person name="Copeland A."/>
            <person name="Barry K.W."/>
            <person name="Cichocki N."/>
            <person name="Veneault-Fourrey C."/>
            <person name="LaButti K."/>
            <person name="Lindquist E.A."/>
            <person name="Lipzen A."/>
            <person name="Lundell T."/>
            <person name="Morin E."/>
            <person name="Murat C."/>
            <person name="Riley R."/>
            <person name="Ohm R."/>
            <person name="Sun H."/>
            <person name="Tunlid A."/>
            <person name="Henrissat B."/>
            <person name="Grigoriev I.V."/>
            <person name="Hibbett D.S."/>
            <person name="Martin F."/>
        </authorList>
    </citation>
    <scope>NUCLEOTIDE SEQUENCE [LARGE SCALE GENOMIC DNA]</scope>
    <source>
        <strain evidence="3">441</strain>
    </source>
</reference>
<evidence type="ECO:0000313" key="2">
    <source>
        <dbReference type="EMBL" id="KIK15916.1"/>
    </source>
</evidence>
<dbReference type="STRING" id="765257.A0A0C9YH24"/>